<organism evidence="2 3">
    <name type="scientific">Pleurodeles waltl</name>
    <name type="common">Iberian ribbed newt</name>
    <dbReference type="NCBI Taxonomy" id="8319"/>
    <lineage>
        <taxon>Eukaryota</taxon>
        <taxon>Metazoa</taxon>
        <taxon>Chordata</taxon>
        <taxon>Craniata</taxon>
        <taxon>Vertebrata</taxon>
        <taxon>Euteleostomi</taxon>
        <taxon>Amphibia</taxon>
        <taxon>Batrachia</taxon>
        <taxon>Caudata</taxon>
        <taxon>Salamandroidea</taxon>
        <taxon>Salamandridae</taxon>
        <taxon>Pleurodelinae</taxon>
        <taxon>Pleurodeles</taxon>
    </lineage>
</organism>
<evidence type="ECO:0000313" key="2">
    <source>
        <dbReference type="EMBL" id="KAJ1108401.1"/>
    </source>
</evidence>
<dbReference type="EMBL" id="JANPWB010000013">
    <property type="protein sequence ID" value="KAJ1108401.1"/>
    <property type="molecule type" value="Genomic_DNA"/>
</dbReference>
<evidence type="ECO:0000313" key="3">
    <source>
        <dbReference type="Proteomes" id="UP001066276"/>
    </source>
</evidence>
<dbReference type="Proteomes" id="UP001066276">
    <property type="component" value="Chromosome 9"/>
</dbReference>
<feature type="region of interest" description="Disordered" evidence="1">
    <location>
        <begin position="128"/>
        <end position="149"/>
    </location>
</feature>
<dbReference type="AlphaFoldDB" id="A0AAV7MYJ1"/>
<comment type="caution">
    <text evidence="2">The sequence shown here is derived from an EMBL/GenBank/DDBJ whole genome shotgun (WGS) entry which is preliminary data.</text>
</comment>
<keyword evidence="3" id="KW-1185">Reference proteome</keyword>
<reference evidence="2" key="1">
    <citation type="journal article" date="2022" name="bioRxiv">
        <title>Sequencing and chromosome-scale assembly of the giantPleurodeles waltlgenome.</title>
        <authorList>
            <person name="Brown T."/>
            <person name="Elewa A."/>
            <person name="Iarovenko S."/>
            <person name="Subramanian E."/>
            <person name="Araus A.J."/>
            <person name="Petzold A."/>
            <person name="Susuki M."/>
            <person name="Suzuki K.-i.T."/>
            <person name="Hayashi T."/>
            <person name="Toyoda A."/>
            <person name="Oliveira C."/>
            <person name="Osipova E."/>
            <person name="Leigh N.D."/>
            <person name="Simon A."/>
            <person name="Yun M.H."/>
        </authorList>
    </citation>
    <scope>NUCLEOTIDE SEQUENCE</scope>
    <source>
        <strain evidence="2">20211129_DDA</strain>
        <tissue evidence="2">Liver</tissue>
    </source>
</reference>
<feature type="region of interest" description="Disordered" evidence="1">
    <location>
        <begin position="71"/>
        <end position="109"/>
    </location>
</feature>
<evidence type="ECO:0000256" key="1">
    <source>
        <dbReference type="SAM" id="MobiDB-lite"/>
    </source>
</evidence>
<proteinExistence type="predicted"/>
<accession>A0AAV7MYJ1</accession>
<sequence>MQPPAYGRRISLRPGPGLSFPVPCVTGAGAASLRLLKVSRPSTVGQLAAPCPGSARIKAWSSCSVRGLAGRVGEGGSRALPPVAGGPRGPIQRPGPPAPPESRGSETTGGRSPLLTCFQFCAQGAASSSASFMPPESRDRDGAASSSSAAIRLLLGSRDAPGAGTDHRC</sequence>
<protein>
    <submittedName>
        <fullName evidence="2">Uncharacterized protein</fullName>
    </submittedName>
</protein>
<gene>
    <name evidence="2" type="ORF">NDU88_005777</name>
</gene>
<name>A0AAV7MYJ1_PLEWA</name>